<evidence type="ECO:0000313" key="3">
    <source>
        <dbReference type="EMBL" id="TVU39329.1"/>
    </source>
</evidence>
<keyword evidence="2" id="KW-0812">Transmembrane</keyword>
<feature type="non-terminal residue" evidence="3">
    <location>
        <position position="1"/>
    </location>
</feature>
<comment type="caution">
    <text evidence="3">The sequence shown here is derived from an EMBL/GenBank/DDBJ whole genome shotgun (WGS) entry which is preliminary data.</text>
</comment>
<proteinExistence type="predicted"/>
<feature type="compositionally biased region" description="Low complexity" evidence="1">
    <location>
        <begin position="18"/>
        <end position="40"/>
    </location>
</feature>
<evidence type="ECO:0000256" key="2">
    <source>
        <dbReference type="SAM" id="Phobius"/>
    </source>
</evidence>
<keyword evidence="2" id="KW-1133">Transmembrane helix</keyword>
<dbReference type="AlphaFoldDB" id="A0A5J9VT43"/>
<protein>
    <submittedName>
        <fullName evidence="3">Uncharacterized protein</fullName>
    </submittedName>
</protein>
<feature type="transmembrane region" description="Helical" evidence="2">
    <location>
        <begin position="121"/>
        <end position="143"/>
    </location>
</feature>
<name>A0A5J9VT43_9POAL</name>
<gene>
    <name evidence="3" type="ORF">EJB05_12742</name>
</gene>
<keyword evidence="2" id="KW-0472">Membrane</keyword>
<dbReference type="Proteomes" id="UP000324897">
    <property type="component" value="Chromosome 4"/>
</dbReference>
<accession>A0A5J9VT43</accession>
<evidence type="ECO:0000256" key="1">
    <source>
        <dbReference type="SAM" id="MobiDB-lite"/>
    </source>
</evidence>
<organism evidence="3 4">
    <name type="scientific">Eragrostis curvula</name>
    <name type="common">weeping love grass</name>
    <dbReference type="NCBI Taxonomy" id="38414"/>
    <lineage>
        <taxon>Eukaryota</taxon>
        <taxon>Viridiplantae</taxon>
        <taxon>Streptophyta</taxon>
        <taxon>Embryophyta</taxon>
        <taxon>Tracheophyta</taxon>
        <taxon>Spermatophyta</taxon>
        <taxon>Magnoliopsida</taxon>
        <taxon>Liliopsida</taxon>
        <taxon>Poales</taxon>
        <taxon>Poaceae</taxon>
        <taxon>PACMAD clade</taxon>
        <taxon>Chloridoideae</taxon>
        <taxon>Eragrostideae</taxon>
        <taxon>Eragrostidinae</taxon>
        <taxon>Eragrostis</taxon>
    </lineage>
</organism>
<evidence type="ECO:0000313" key="4">
    <source>
        <dbReference type="Proteomes" id="UP000324897"/>
    </source>
</evidence>
<feature type="region of interest" description="Disordered" evidence="1">
    <location>
        <begin position="18"/>
        <end position="47"/>
    </location>
</feature>
<sequence>MSFPSYFFLSFLSPTNPTPPISTSTAPTPSPHPQTHSTPPGCRHASSLSRPAMPLPTGIGVPDDLLNELKPNFARRCVSLSSSSYPKLVDRGVLKPPGSACQQPPLPVLDLSSANNVFYDMFIMFGVLYLIVCAFLLSLVTFLRIDDDVEKRYESMNSKSSRPLSNTIETGHVSLTHVDPISFSL</sequence>
<dbReference type="Gramene" id="TVU39329">
    <property type="protein sequence ID" value="TVU39329"/>
    <property type="gene ID" value="EJB05_12742"/>
</dbReference>
<keyword evidence="4" id="KW-1185">Reference proteome</keyword>
<reference evidence="3 4" key="1">
    <citation type="journal article" date="2019" name="Sci. Rep.">
        <title>A high-quality genome of Eragrostis curvula grass provides insights into Poaceae evolution and supports new strategies to enhance forage quality.</title>
        <authorList>
            <person name="Carballo J."/>
            <person name="Santos B.A.C.M."/>
            <person name="Zappacosta D."/>
            <person name="Garbus I."/>
            <person name="Selva J.P."/>
            <person name="Gallo C.A."/>
            <person name="Diaz A."/>
            <person name="Albertini E."/>
            <person name="Caccamo M."/>
            <person name="Echenique V."/>
        </authorList>
    </citation>
    <scope>NUCLEOTIDE SEQUENCE [LARGE SCALE GENOMIC DNA]</scope>
    <source>
        <strain evidence="4">cv. Victoria</strain>
        <tissue evidence="3">Leaf</tissue>
    </source>
</reference>
<dbReference type="EMBL" id="RWGY01000007">
    <property type="protein sequence ID" value="TVU39329.1"/>
    <property type="molecule type" value="Genomic_DNA"/>
</dbReference>